<gene>
    <name evidence="1" type="ORF">GO499_10370</name>
</gene>
<evidence type="ECO:0000313" key="1">
    <source>
        <dbReference type="EMBL" id="QHQ35556.1"/>
    </source>
</evidence>
<dbReference type="Proteomes" id="UP000464495">
    <property type="component" value="Chromosome"/>
</dbReference>
<evidence type="ECO:0008006" key="3">
    <source>
        <dbReference type="Google" id="ProtNLM"/>
    </source>
</evidence>
<dbReference type="EMBL" id="CP046620">
    <property type="protein sequence ID" value="QHQ35556.1"/>
    <property type="molecule type" value="Genomic_DNA"/>
</dbReference>
<evidence type="ECO:0000313" key="2">
    <source>
        <dbReference type="Proteomes" id="UP000464495"/>
    </source>
</evidence>
<dbReference type="KEGG" id="amaq:GO499_10370"/>
<dbReference type="RefSeq" id="WP_161862116.1">
    <property type="nucleotide sequence ID" value="NZ_CP046620.1"/>
</dbReference>
<protein>
    <recommendedName>
        <fullName evidence="3">SnoaL-like domain-containing protein</fullName>
    </recommendedName>
</protein>
<sequence length="134" mass="15194">MAYQFESFFDAFASSLLQENNPEICHFYERRSLCVDHNGAESYLDHSELLALFKERRRRLQHQGISQITARIESTRAFAIGLTMVEVSWHCRSATGTTLLETTSTYVVRGSADGLRVAIDIPQAETDLGLLRTH</sequence>
<proteinExistence type="predicted"/>
<reference evidence="1 2" key="1">
    <citation type="submission" date="2019-12" db="EMBL/GenBank/DDBJ databases">
        <title>Complete genome sequence of Algicella marina strain 9Alg 56(T) isolated from the red alga Tichocarpus crinitus.</title>
        <authorList>
            <person name="Kim S.-G."/>
            <person name="Nedashkovskaya O.I."/>
        </authorList>
    </citation>
    <scope>NUCLEOTIDE SEQUENCE [LARGE SCALE GENOMIC DNA]</scope>
    <source>
        <strain evidence="1 2">9Alg 56</strain>
    </source>
</reference>
<name>A0A6P1T269_9RHOB</name>
<accession>A0A6P1T269</accession>
<keyword evidence="2" id="KW-1185">Reference proteome</keyword>
<dbReference type="AlphaFoldDB" id="A0A6P1T269"/>
<organism evidence="1 2">
    <name type="scientific">Algicella marina</name>
    <dbReference type="NCBI Taxonomy" id="2683284"/>
    <lineage>
        <taxon>Bacteria</taxon>
        <taxon>Pseudomonadati</taxon>
        <taxon>Pseudomonadota</taxon>
        <taxon>Alphaproteobacteria</taxon>
        <taxon>Rhodobacterales</taxon>
        <taxon>Paracoccaceae</taxon>
        <taxon>Algicella</taxon>
    </lineage>
</organism>